<proteinExistence type="predicted"/>
<dbReference type="OrthoDB" id="3878372at2759"/>
<evidence type="ECO:0000313" key="3">
    <source>
        <dbReference type="EMBL" id="CZT24981.1"/>
    </source>
</evidence>
<dbReference type="RefSeq" id="XP_023631704.1">
    <property type="nucleotide sequence ID" value="XM_023775936.1"/>
</dbReference>
<keyword evidence="1" id="KW-0812">Transmembrane</keyword>
<keyword evidence="4" id="KW-1185">Reference proteome</keyword>
<feature type="transmembrane region" description="Helical" evidence="1">
    <location>
        <begin position="235"/>
        <end position="257"/>
    </location>
</feature>
<dbReference type="GeneID" id="35605749"/>
<protein>
    <submittedName>
        <fullName evidence="3">Uncharacterized protein</fullName>
    </submittedName>
</protein>
<reference evidence="3 4" key="1">
    <citation type="submission" date="2016-03" db="EMBL/GenBank/DDBJ databases">
        <authorList>
            <person name="Ploux O."/>
        </authorList>
    </citation>
    <scope>NUCLEOTIDE SEQUENCE [LARGE SCALE GENOMIC DNA]</scope>
    <source>
        <strain evidence="3 4">URUG2</strain>
    </source>
</reference>
<gene>
    <name evidence="3" type="ORF">RCC_10710</name>
</gene>
<keyword evidence="1" id="KW-0472">Membrane</keyword>
<feature type="signal peptide" evidence="2">
    <location>
        <begin position="1"/>
        <end position="23"/>
    </location>
</feature>
<dbReference type="Proteomes" id="UP000225277">
    <property type="component" value="Unassembled WGS sequence"/>
</dbReference>
<evidence type="ECO:0000256" key="2">
    <source>
        <dbReference type="SAM" id="SignalP"/>
    </source>
</evidence>
<sequence length="258" mass="27424">MWLTPHLLLLLPLCAWIIPLVTSQQTTTETSPTFQTDMSTDPIRDALSASFMNITFSPSTSPICSASPNSSSSSNTALSIAIRTLPQTQACFDLDKTFSDPETTYTSQGTGRCDSQLGLCGIKYTVFNSLSREEEDVRNGEWGNVFYTQVRNPLDVDGEMDGEGSGGRLELEVFDKEGCESKGDLGSARWNCVEGRGTCGEVGFGVRSFRVKLMEAKDVGMGSCVIAQMGGGGRVGGSLIMGGFVVGLGVVVVGLGIL</sequence>
<dbReference type="AlphaFoldDB" id="A0A2D3VKE6"/>
<name>A0A2D3VKE6_9PEZI</name>
<dbReference type="EMBL" id="FJUY01000024">
    <property type="protein sequence ID" value="CZT24981.1"/>
    <property type="molecule type" value="Genomic_DNA"/>
</dbReference>
<organism evidence="3 4">
    <name type="scientific">Ramularia collo-cygni</name>
    <dbReference type="NCBI Taxonomy" id="112498"/>
    <lineage>
        <taxon>Eukaryota</taxon>
        <taxon>Fungi</taxon>
        <taxon>Dikarya</taxon>
        <taxon>Ascomycota</taxon>
        <taxon>Pezizomycotina</taxon>
        <taxon>Dothideomycetes</taxon>
        <taxon>Dothideomycetidae</taxon>
        <taxon>Mycosphaerellales</taxon>
        <taxon>Mycosphaerellaceae</taxon>
        <taxon>Ramularia</taxon>
    </lineage>
</organism>
<evidence type="ECO:0000256" key="1">
    <source>
        <dbReference type="SAM" id="Phobius"/>
    </source>
</evidence>
<keyword evidence="1" id="KW-1133">Transmembrane helix</keyword>
<feature type="chain" id="PRO_5013602136" evidence="2">
    <location>
        <begin position="24"/>
        <end position="258"/>
    </location>
</feature>
<keyword evidence="2" id="KW-0732">Signal</keyword>
<accession>A0A2D3VKE6</accession>
<evidence type="ECO:0000313" key="4">
    <source>
        <dbReference type="Proteomes" id="UP000225277"/>
    </source>
</evidence>